<comment type="caution">
    <text evidence="1">The sequence shown here is derived from an EMBL/GenBank/DDBJ whole genome shotgun (WGS) entry which is preliminary data.</text>
</comment>
<name>A0AAD8ETK5_DIPPU</name>
<evidence type="ECO:0000313" key="1">
    <source>
        <dbReference type="EMBL" id="KAJ9601796.1"/>
    </source>
</evidence>
<accession>A0AAD8ETK5</accession>
<keyword evidence="2" id="KW-1185">Reference proteome</keyword>
<proteinExistence type="predicted"/>
<evidence type="ECO:0000313" key="2">
    <source>
        <dbReference type="Proteomes" id="UP001233999"/>
    </source>
</evidence>
<protein>
    <submittedName>
        <fullName evidence="1">Uncharacterized protein</fullName>
    </submittedName>
</protein>
<gene>
    <name evidence="1" type="ORF">L9F63_000024</name>
</gene>
<reference evidence="1" key="2">
    <citation type="submission" date="2023-05" db="EMBL/GenBank/DDBJ databases">
        <authorList>
            <person name="Fouks B."/>
        </authorList>
    </citation>
    <scope>NUCLEOTIDE SEQUENCE</scope>
    <source>
        <strain evidence="1">Stay&amp;Tobe</strain>
        <tissue evidence="1">Testes</tissue>
    </source>
</reference>
<feature type="non-terminal residue" evidence="1">
    <location>
        <position position="1"/>
    </location>
</feature>
<dbReference type="Proteomes" id="UP001233999">
    <property type="component" value="Unassembled WGS sequence"/>
</dbReference>
<dbReference type="AlphaFoldDB" id="A0AAD8ETK5"/>
<dbReference type="EMBL" id="JASPKZ010000002">
    <property type="protein sequence ID" value="KAJ9601796.1"/>
    <property type="molecule type" value="Genomic_DNA"/>
</dbReference>
<reference evidence="1" key="1">
    <citation type="journal article" date="2023" name="IScience">
        <title>Live-bearing cockroach genome reveals convergent evolutionary mechanisms linked to viviparity in insects and beyond.</title>
        <authorList>
            <person name="Fouks B."/>
            <person name="Harrison M.C."/>
            <person name="Mikhailova A.A."/>
            <person name="Marchal E."/>
            <person name="English S."/>
            <person name="Carruthers M."/>
            <person name="Jennings E.C."/>
            <person name="Chiamaka E.L."/>
            <person name="Frigard R.A."/>
            <person name="Pippel M."/>
            <person name="Attardo G.M."/>
            <person name="Benoit J.B."/>
            <person name="Bornberg-Bauer E."/>
            <person name="Tobe S.S."/>
        </authorList>
    </citation>
    <scope>NUCLEOTIDE SEQUENCE</scope>
    <source>
        <strain evidence="1">Stay&amp;Tobe</strain>
    </source>
</reference>
<organism evidence="1 2">
    <name type="scientific">Diploptera punctata</name>
    <name type="common">Pacific beetle cockroach</name>
    <dbReference type="NCBI Taxonomy" id="6984"/>
    <lineage>
        <taxon>Eukaryota</taxon>
        <taxon>Metazoa</taxon>
        <taxon>Ecdysozoa</taxon>
        <taxon>Arthropoda</taxon>
        <taxon>Hexapoda</taxon>
        <taxon>Insecta</taxon>
        <taxon>Pterygota</taxon>
        <taxon>Neoptera</taxon>
        <taxon>Polyneoptera</taxon>
        <taxon>Dictyoptera</taxon>
        <taxon>Blattodea</taxon>
        <taxon>Blaberoidea</taxon>
        <taxon>Blaberidae</taxon>
        <taxon>Diplopterinae</taxon>
        <taxon>Diploptera</taxon>
    </lineage>
</organism>
<feature type="non-terminal residue" evidence="1">
    <location>
        <position position="74"/>
    </location>
</feature>
<sequence length="74" mass="8756">IDNIDHRLINMFLLHTKNDSDKYVDIKNFRDITVRYYIFILPKSNSILKHPTGMFLLQPLYPFLLVCSFSCCVC</sequence>